<dbReference type="GO" id="GO:0032259">
    <property type="term" value="P:methylation"/>
    <property type="evidence" value="ECO:0007669"/>
    <property type="project" value="UniProtKB-KW"/>
</dbReference>
<proteinExistence type="predicted"/>
<dbReference type="AlphaFoldDB" id="A0AA95HF64"/>
<dbReference type="SUPFAM" id="SSF53335">
    <property type="entry name" value="S-adenosyl-L-methionine-dependent methyltransferases"/>
    <property type="match status" value="1"/>
</dbReference>
<accession>A0AA95HF64</accession>
<dbReference type="EMBL" id="CP124756">
    <property type="protein sequence ID" value="WGZ96186.1"/>
    <property type="molecule type" value="Genomic_DNA"/>
</dbReference>
<reference evidence="1" key="1">
    <citation type="journal article" date="2023" name="Int. J. Mol. Sci.">
        <title>Metagenomics Revealed a New Genus 'Candidatus Thiocaldithrix dubininis' gen. nov., sp. nov. and a New Species 'Candidatus Thiothrix putei' sp. nov. in the Family Thiotrichaceae, Some Members of Which Have Traits of Both Na+- and H+-Motive Energetics.</title>
        <authorList>
            <person name="Ravin N.V."/>
            <person name="Muntyan M.S."/>
            <person name="Smolyakov D.D."/>
            <person name="Rudenko T.S."/>
            <person name="Beletsky A.V."/>
            <person name="Mardanov A.V."/>
            <person name="Grabovich M.Y."/>
        </authorList>
    </citation>
    <scope>NUCLEOTIDE SEQUENCE</scope>
    <source>
        <strain evidence="1">GKL-02</strain>
    </source>
</reference>
<sequence length="308" mass="35014">MNKEMIYHFHSIKICEMCGADTNKHKLIGQRLNSSQGMKPKRKLGISVSVMQCSNCGLIYSSPQPIPNNIQDHYGIPPENYWKKEQFTHDKNYFKTEIENVKSLLSLTSKVKPTALDIGAGLGNAMLSLKSAGMDVYGLEPSIPFYERAISIMGIPNSRLKLGAVEDIEYEENFFDFITFGAVFEHIYQPSLALKKALAWLKPGGIIHIEVPSADYLIQTLIDKYFRLVGTNYTTHISPMHQPYHLYEFRLKSFQELGKNLSFTIAKHQYYVCPISPPVPKMLHPLLRRYMAATSTGAQLAVYLRKKD</sequence>
<gene>
    <name evidence="1" type="ORF">QJT81_09495</name>
</gene>
<name>A0AA95HF64_9GAMM</name>
<dbReference type="Proteomes" id="UP001301326">
    <property type="component" value="Chromosome"/>
</dbReference>
<keyword evidence="1" id="KW-0808">Transferase</keyword>
<dbReference type="PANTHER" id="PTHR43861">
    <property type="entry name" value="TRANS-ACONITATE 2-METHYLTRANSFERASE-RELATED"/>
    <property type="match status" value="1"/>
</dbReference>
<protein>
    <submittedName>
        <fullName evidence="1">Methyltransferase domain-containing protein</fullName>
    </submittedName>
</protein>
<reference evidence="1" key="2">
    <citation type="submission" date="2023-04" db="EMBL/GenBank/DDBJ databases">
        <authorList>
            <person name="Beletskiy A.V."/>
            <person name="Mardanov A.V."/>
            <person name="Ravin N.V."/>
        </authorList>
    </citation>
    <scope>NUCLEOTIDE SEQUENCE</scope>
    <source>
        <strain evidence="1">GKL-02</strain>
    </source>
</reference>
<dbReference type="KEGG" id="tput:QJT81_09495"/>
<evidence type="ECO:0000313" key="1">
    <source>
        <dbReference type="EMBL" id="WGZ96186.1"/>
    </source>
</evidence>
<dbReference type="InterPro" id="IPR029063">
    <property type="entry name" value="SAM-dependent_MTases_sf"/>
</dbReference>
<organism evidence="1">
    <name type="scientific">Candidatus Thiothrix putei</name>
    <dbReference type="NCBI Taxonomy" id="3080811"/>
    <lineage>
        <taxon>Bacteria</taxon>
        <taxon>Pseudomonadati</taxon>
        <taxon>Pseudomonadota</taxon>
        <taxon>Gammaproteobacteria</taxon>
        <taxon>Thiotrichales</taxon>
        <taxon>Thiotrichaceae</taxon>
        <taxon>Thiothrix</taxon>
    </lineage>
</organism>
<dbReference type="Pfam" id="PF13489">
    <property type="entry name" value="Methyltransf_23"/>
    <property type="match status" value="1"/>
</dbReference>
<keyword evidence="1" id="KW-0489">Methyltransferase</keyword>
<dbReference type="CDD" id="cd02440">
    <property type="entry name" value="AdoMet_MTases"/>
    <property type="match status" value="1"/>
</dbReference>
<dbReference type="GO" id="GO:0008168">
    <property type="term" value="F:methyltransferase activity"/>
    <property type="evidence" value="ECO:0007669"/>
    <property type="project" value="UniProtKB-KW"/>
</dbReference>
<dbReference type="Gene3D" id="3.40.50.150">
    <property type="entry name" value="Vaccinia Virus protein VP39"/>
    <property type="match status" value="1"/>
</dbReference>